<dbReference type="PANTHER" id="PTHR30290:SF10">
    <property type="entry name" value="PERIPLASMIC OLIGOPEPTIDE-BINDING PROTEIN-RELATED"/>
    <property type="match status" value="1"/>
</dbReference>
<dbReference type="SUPFAM" id="SSF53850">
    <property type="entry name" value="Periplasmic binding protein-like II"/>
    <property type="match status" value="1"/>
</dbReference>
<dbReference type="InterPro" id="IPR030678">
    <property type="entry name" value="Peptide/Ni-bd"/>
</dbReference>
<dbReference type="InterPro" id="IPR039424">
    <property type="entry name" value="SBP_5"/>
</dbReference>
<reference evidence="7 8" key="1">
    <citation type="submission" date="2019-06" db="EMBL/GenBank/DDBJ databases">
        <title>Sequencing the genomes of 1000 actinobacteria strains.</title>
        <authorList>
            <person name="Klenk H.-P."/>
        </authorList>
    </citation>
    <scope>NUCLEOTIDE SEQUENCE [LARGE SCALE GENOMIC DNA]</scope>
    <source>
        <strain evidence="7 8">DSM 45301</strain>
    </source>
</reference>
<comment type="subcellular location">
    <subcellularLocation>
        <location evidence="1">Cell envelope</location>
    </subcellularLocation>
</comment>
<dbReference type="InterPro" id="IPR000914">
    <property type="entry name" value="SBP_5_dom"/>
</dbReference>
<evidence type="ECO:0000256" key="1">
    <source>
        <dbReference type="ARBA" id="ARBA00004196"/>
    </source>
</evidence>
<evidence type="ECO:0000256" key="4">
    <source>
        <dbReference type="ARBA" id="ARBA00022729"/>
    </source>
</evidence>
<comment type="similarity">
    <text evidence="2">Belongs to the bacterial solute-binding protein 5 family.</text>
</comment>
<dbReference type="Gene3D" id="3.10.105.10">
    <property type="entry name" value="Dipeptide-binding Protein, Domain 3"/>
    <property type="match status" value="1"/>
</dbReference>
<dbReference type="Gene3D" id="3.40.190.10">
    <property type="entry name" value="Periplasmic binding protein-like II"/>
    <property type="match status" value="1"/>
</dbReference>
<organism evidence="7 8">
    <name type="scientific">Pseudonocardia kunmingensis</name>
    <dbReference type="NCBI Taxonomy" id="630975"/>
    <lineage>
        <taxon>Bacteria</taxon>
        <taxon>Bacillati</taxon>
        <taxon>Actinomycetota</taxon>
        <taxon>Actinomycetes</taxon>
        <taxon>Pseudonocardiales</taxon>
        <taxon>Pseudonocardiaceae</taxon>
        <taxon>Pseudonocardia</taxon>
    </lineage>
</organism>
<sequence>MGMRRLLALLATALVVVMLSACGGDGGEPADAAPGTAESEIDPNATLRYAGQVGIPDLDPHRARSEVLSFSYGLGMVYDRLFTVTADGKTEGMLVTDWELSMDGTIMSMNLREDVTFRDGAPVDAAAVKVNLDRARTLETPVVKAQMAAVQEVLVTGPYQVQLQLSRPTPAMPYVLAMMSGYIMHPALIANGDPRTEANGSGPYAVESFVPTKSLTLVRDGNYWDPEAAKLARIEYTTIGDPQAFLNALRGGQVDIGQMQPGEASGLDTVPGINIVRVPHGIGVSLYLNYGREPLDDIRVRQAINYAYNREAITGALLPGSVPAYQHYREGLPGYDPELEKSYEYDPAEARRLLTEAGYPGGIDLGEVMISQALPSPIGDVMQEQLSEAGIRIQPVVVDSVAIFQQWASGQYSGQISFNGTGSEPGLGAVHRWKTPSSNPAPTTPEFEEMLTAASDSRLTDTERIARYEELNGYLVEQAWAAPISWLNFPWVMSDRVQGFSAENDYATTIGPYDFRYLSMTAED</sequence>
<protein>
    <submittedName>
        <fullName evidence="7">Peptide/nickel transport system substrate-binding protein</fullName>
    </submittedName>
</protein>
<accession>A0A543DPL5</accession>
<proteinExistence type="inferred from homology"/>
<dbReference type="EMBL" id="VFPA01000002">
    <property type="protein sequence ID" value="TQM11266.1"/>
    <property type="molecule type" value="Genomic_DNA"/>
</dbReference>
<dbReference type="GO" id="GO:1904680">
    <property type="term" value="F:peptide transmembrane transporter activity"/>
    <property type="evidence" value="ECO:0007669"/>
    <property type="project" value="TreeGrafter"/>
</dbReference>
<dbReference type="OrthoDB" id="9046151at2"/>
<dbReference type="GO" id="GO:0042597">
    <property type="term" value="C:periplasmic space"/>
    <property type="evidence" value="ECO:0007669"/>
    <property type="project" value="UniProtKB-ARBA"/>
</dbReference>
<keyword evidence="3" id="KW-0813">Transport</keyword>
<evidence type="ECO:0000256" key="2">
    <source>
        <dbReference type="ARBA" id="ARBA00005695"/>
    </source>
</evidence>
<dbReference type="GO" id="GO:0043190">
    <property type="term" value="C:ATP-binding cassette (ABC) transporter complex"/>
    <property type="evidence" value="ECO:0007669"/>
    <property type="project" value="InterPro"/>
</dbReference>
<keyword evidence="4 5" id="KW-0732">Signal</keyword>
<dbReference type="GO" id="GO:0015833">
    <property type="term" value="P:peptide transport"/>
    <property type="evidence" value="ECO:0007669"/>
    <property type="project" value="TreeGrafter"/>
</dbReference>
<name>A0A543DPL5_9PSEU</name>
<gene>
    <name evidence="7" type="ORF">FB558_3824</name>
</gene>
<dbReference type="PIRSF" id="PIRSF002741">
    <property type="entry name" value="MppA"/>
    <property type="match status" value="1"/>
</dbReference>
<comment type="caution">
    <text evidence="7">The sequence shown here is derived from an EMBL/GenBank/DDBJ whole genome shotgun (WGS) entry which is preliminary data.</text>
</comment>
<dbReference type="Proteomes" id="UP000315677">
    <property type="component" value="Unassembled WGS sequence"/>
</dbReference>
<evidence type="ECO:0000256" key="3">
    <source>
        <dbReference type="ARBA" id="ARBA00022448"/>
    </source>
</evidence>
<feature type="signal peptide" evidence="5">
    <location>
        <begin position="1"/>
        <end position="23"/>
    </location>
</feature>
<dbReference type="GO" id="GO:0030313">
    <property type="term" value="C:cell envelope"/>
    <property type="evidence" value="ECO:0007669"/>
    <property type="project" value="UniProtKB-SubCell"/>
</dbReference>
<dbReference type="PANTHER" id="PTHR30290">
    <property type="entry name" value="PERIPLASMIC BINDING COMPONENT OF ABC TRANSPORTER"/>
    <property type="match status" value="1"/>
</dbReference>
<feature type="chain" id="PRO_5038436910" evidence="5">
    <location>
        <begin position="24"/>
        <end position="524"/>
    </location>
</feature>
<evidence type="ECO:0000256" key="5">
    <source>
        <dbReference type="SAM" id="SignalP"/>
    </source>
</evidence>
<keyword evidence="8" id="KW-1185">Reference proteome</keyword>
<feature type="domain" description="Solute-binding protein family 5" evidence="6">
    <location>
        <begin position="91"/>
        <end position="426"/>
    </location>
</feature>
<dbReference type="PROSITE" id="PS51257">
    <property type="entry name" value="PROKAR_LIPOPROTEIN"/>
    <property type="match status" value="1"/>
</dbReference>
<dbReference type="AlphaFoldDB" id="A0A543DPL5"/>
<evidence type="ECO:0000313" key="8">
    <source>
        <dbReference type="Proteomes" id="UP000315677"/>
    </source>
</evidence>
<evidence type="ECO:0000259" key="6">
    <source>
        <dbReference type="Pfam" id="PF00496"/>
    </source>
</evidence>
<evidence type="ECO:0000313" key="7">
    <source>
        <dbReference type="EMBL" id="TQM11266.1"/>
    </source>
</evidence>
<dbReference type="Pfam" id="PF00496">
    <property type="entry name" value="SBP_bac_5"/>
    <property type="match status" value="1"/>
</dbReference>